<name>A0A7J6PVC8_PEROL</name>
<reference evidence="2 3" key="1">
    <citation type="submission" date="2020-04" db="EMBL/GenBank/DDBJ databases">
        <title>Perkinsus olseni comparative genomics.</title>
        <authorList>
            <person name="Bogema D.R."/>
        </authorList>
    </citation>
    <scope>NUCLEOTIDE SEQUENCE [LARGE SCALE GENOMIC DNA]</scope>
    <source>
        <strain evidence="2">ATCC PRA-205</strain>
    </source>
</reference>
<accession>A0A7J6PVC8</accession>
<sequence>MAPKTKANQFVLGQWKPLRRVHACDVVCHSRSVHLPHQMPRVTYLLLCLLISLKYGNASCFGWFSKHDENGLLHEDDQVEDPPLETPNPDEQKQDEQKPGEPKPDVQQEPQEHHQQQHQEQQQEQHQDQHQDQHQIQHQDQHQDQRQDQPQEQVQQPVEQQLVEQHPVGQHREQQQQQQIHHAAPNQNLAELDDDSVDSGYASGGT</sequence>
<protein>
    <submittedName>
        <fullName evidence="2">Uncharacterized protein</fullName>
    </submittedName>
</protein>
<feature type="compositionally biased region" description="Low complexity" evidence="1">
    <location>
        <begin position="150"/>
        <end position="168"/>
    </location>
</feature>
<feature type="compositionally biased region" description="Basic and acidic residues" evidence="1">
    <location>
        <begin position="90"/>
        <end position="149"/>
    </location>
</feature>
<proteinExistence type="predicted"/>
<organism evidence="2 3">
    <name type="scientific">Perkinsus olseni</name>
    <name type="common">Perkinsus atlanticus</name>
    <dbReference type="NCBI Taxonomy" id="32597"/>
    <lineage>
        <taxon>Eukaryota</taxon>
        <taxon>Sar</taxon>
        <taxon>Alveolata</taxon>
        <taxon>Perkinsozoa</taxon>
        <taxon>Perkinsea</taxon>
        <taxon>Perkinsida</taxon>
        <taxon>Perkinsidae</taxon>
        <taxon>Perkinsus</taxon>
    </lineage>
</organism>
<dbReference type="AlphaFoldDB" id="A0A7J6PVC8"/>
<comment type="caution">
    <text evidence="2">The sequence shown here is derived from an EMBL/GenBank/DDBJ whole genome shotgun (WGS) entry which is preliminary data.</text>
</comment>
<feature type="region of interest" description="Disordered" evidence="1">
    <location>
        <begin position="74"/>
        <end position="206"/>
    </location>
</feature>
<evidence type="ECO:0000313" key="3">
    <source>
        <dbReference type="Proteomes" id="UP000574390"/>
    </source>
</evidence>
<gene>
    <name evidence="2" type="ORF">FOZ62_028784</name>
</gene>
<dbReference type="EMBL" id="JABANM010034221">
    <property type="protein sequence ID" value="KAF4699982.1"/>
    <property type="molecule type" value="Genomic_DNA"/>
</dbReference>
<evidence type="ECO:0000313" key="2">
    <source>
        <dbReference type="EMBL" id="KAF4699982.1"/>
    </source>
</evidence>
<evidence type="ECO:0000256" key="1">
    <source>
        <dbReference type="SAM" id="MobiDB-lite"/>
    </source>
</evidence>
<dbReference type="Proteomes" id="UP000574390">
    <property type="component" value="Unassembled WGS sequence"/>
</dbReference>